<evidence type="ECO:0000259" key="3">
    <source>
        <dbReference type="Pfam" id="PF07786"/>
    </source>
</evidence>
<feature type="transmembrane region" description="Helical" evidence="2">
    <location>
        <begin position="228"/>
        <end position="248"/>
    </location>
</feature>
<dbReference type="PANTHER" id="PTHR31061:SF24">
    <property type="entry name" value="LD22376P"/>
    <property type="match status" value="1"/>
</dbReference>
<accession>A0A137PAC7</accession>
<feature type="transmembrane region" description="Helical" evidence="2">
    <location>
        <begin position="292"/>
        <end position="316"/>
    </location>
</feature>
<reference evidence="4 5" key="1">
    <citation type="journal article" date="2015" name="Genome Biol. Evol.">
        <title>Phylogenomic analyses indicate that early fungi evolved digesting cell walls of algal ancestors of land plants.</title>
        <authorList>
            <person name="Chang Y."/>
            <person name="Wang S."/>
            <person name="Sekimoto S."/>
            <person name="Aerts A.L."/>
            <person name="Choi C."/>
            <person name="Clum A."/>
            <person name="LaButti K.M."/>
            <person name="Lindquist E.A."/>
            <person name="Yee Ngan C."/>
            <person name="Ohm R.A."/>
            <person name="Salamov A.A."/>
            <person name="Grigoriev I.V."/>
            <person name="Spatafora J.W."/>
            <person name="Berbee M.L."/>
        </authorList>
    </citation>
    <scope>NUCLEOTIDE SEQUENCE [LARGE SCALE GENOMIC DNA]</scope>
    <source>
        <strain evidence="4 5">NRRL 28638</strain>
    </source>
</reference>
<dbReference type="EMBL" id="KQ964463">
    <property type="protein sequence ID" value="KXN71956.1"/>
    <property type="molecule type" value="Genomic_DNA"/>
</dbReference>
<feature type="transmembrane region" description="Helical" evidence="2">
    <location>
        <begin position="394"/>
        <end position="412"/>
    </location>
</feature>
<sequence length="421" mass="46907">MSLEDKKEPLTGAFQEPLNSLPPSSYNTQGSSQGTATGGEDQVTIQVAEKEDPSDGIAQPTSPLPANSRLVSLDVARGLTILLMITANYQVNNAFPQISHAEWFGFTIADSIFPNFVLIMGTAIPLAFNNRRGMTNTQLWIKVIKRAVLLWLFGAFLNGYPFTWPGLANKYRFVGVLHRMTFGVYNPTEGCEGRGILTPECSTQSLIDTRVWGQSHNYQAKGFDPEGVLSMSTACLTCWIGLIIGINLVNNRQQLKTIEGRYKKITQYFLVGLLGLFIAYAFDPVIPVGKPLWTATFVACAGGFSFLSMGVLMWAVDIQNVAQSRYNLVRFIFQSFIKFGRNPLLLYMLSEIVAGTMFAIPTGVPNAEGESMDLWALIYSKVLGSWIVDSLGSLIWSQFFVWVIYVPIAWFLDYKKWYLKV</sequence>
<evidence type="ECO:0000313" key="5">
    <source>
        <dbReference type="Proteomes" id="UP000070444"/>
    </source>
</evidence>
<keyword evidence="2" id="KW-0472">Membrane</keyword>
<dbReference type="AlphaFoldDB" id="A0A137PAC7"/>
<feature type="transmembrane region" description="Helical" evidence="2">
    <location>
        <begin position="268"/>
        <end position="286"/>
    </location>
</feature>
<dbReference type="PANTHER" id="PTHR31061">
    <property type="entry name" value="LD22376P"/>
    <property type="match status" value="1"/>
</dbReference>
<dbReference type="OMA" id="CNTHISH"/>
<feature type="transmembrane region" description="Helical" evidence="2">
    <location>
        <begin position="103"/>
        <end position="128"/>
    </location>
</feature>
<evidence type="ECO:0000313" key="4">
    <source>
        <dbReference type="EMBL" id="KXN71956.1"/>
    </source>
</evidence>
<evidence type="ECO:0000256" key="2">
    <source>
        <dbReference type="SAM" id="Phobius"/>
    </source>
</evidence>
<feature type="domain" description="Heparan-alpha-glucosaminide N-acetyltransferase catalytic" evidence="3">
    <location>
        <begin position="69"/>
        <end position="181"/>
    </location>
</feature>
<keyword evidence="2" id="KW-0812">Transmembrane</keyword>
<proteinExistence type="predicted"/>
<keyword evidence="5" id="KW-1185">Reference proteome</keyword>
<protein>
    <recommendedName>
        <fullName evidence="3">Heparan-alpha-glucosaminide N-acetyltransferase catalytic domain-containing protein</fullName>
    </recommendedName>
</protein>
<dbReference type="OrthoDB" id="2149840at2759"/>
<dbReference type="InterPro" id="IPR012429">
    <property type="entry name" value="HGSNAT_cat"/>
</dbReference>
<keyword evidence="2" id="KW-1133">Transmembrane helix</keyword>
<feature type="region of interest" description="Disordered" evidence="1">
    <location>
        <begin position="1"/>
        <end position="63"/>
    </location>
</feature>
<dbReference type="Proteomes" id="UP000070444">
    <property type="component" value="Unassembled WGS sequence"/>
</dbReference>
<evidence type="ECO:0000256" key="1">
    <source>
        <dbReference type="SAM" id="MobiDB-lite"/>
    </source>
</evidence>
<feature type="compositionally biased region" description="Polar residues" evidence="1">
    <location>
        <begin position="17"/>
        <end position="27"/>
    </location>
</feature>
<feature type="transmembrane region" description="Helical" evidence="2">
    <location>
        <begin position="344"/>
        <end position="364"/>
    </location>
</feature>
<organism evidence="4 5">
    <name type="scientific">Conidiobolus coronatus (strain ATCC 28846 / CBS 209.66 / NRRL 28638)</name>
    <name type="common">Delacroixia coronata</name>
    <dbReference type="NCBI Taxonomy" id="796925"/>
    <lineage>
        <taxon>Eukaryota</taxon>
        <taxon>Fungi</taxon>
        <taxon>Fungi incertae sedis</taxon>
        <taxon>Zoopagomycota</taxon>
        <taxon>Entomophthoromycotina</taxon>
        <taxon>Entomophthoromycetes</taxon>
        <taxon>Entomophthorales</taxon>
        <taxon>Ancylistaceae</taxon>
        <taxon>Conidiobolus</taxon>
    </lineage>
</organism>
<name>A0A137PAC7_CONC2</name>
<feature type="compositionally biased region" description="Low complexity" evidence="1">
    <location>
        <begin position="28"/>
        <end position="39"/>
    </location>
</feature>
<gene>
    <name evidence="4" type="ORF">CONCODRAFT_169386</name>
</gene>
<feature type="transmembrane region" description="Helical" evidence="2">
    <location>
        <begin position="148"/>
        <end position="167"/>
    </location>
</feature>
<dbReference type="Pfam" id="PF07786">
    <property type="entry name" value="HGSNAT_cat"/>
    <property type="match status" value="1"/>
</dbReference>